<protein>
    <recommendedName>
        <fullName evidence="1">Glycosyl transferase family 1 domain-containing protein</fullName>
    </recommendedName>
</protein>
<dbReference type="SUPFAM" id="SSF53756">
    <property type="entry name" value="UDP-Glycosyltransferase/glycogen phosphorylase"/>
    <property type="match status" value="1"/>
</dbReference>
<dbReference type="InterPro" id="IPR001296">
    <property type="entry name" value="Glyco_trans_1"/>
</dbReference>
<reference evidence="2 3" key="1">
    <citation type="journal article" date="2015" name="Nature">
        <title>rRNA introns, odd ribosomes, and small enigmatic genomes across a large radiation of phyla.</title>
        <authorList>
            <person name="Brown C.T."/>
            <person name="Hug L.A."/>
            <person name="Thomas B.C."/>
            <person name="Sharon I."/>
            <person name="Castelle C.J."/>
            <person name="Singh A."/>
            <person name="Wilkins M.J."/>
            <person name="Williams K.H."/>
            <person name="Banfield J.F."/>
        </authorList>
    </citation>
    <scope>NUCLEOTIDE SEQUENCE [LARGE SCALE GENOMIC DNA]</scope>
</reference>
<evidence type="ECO:0000259" key="1">
    <source>
        <dbReference type="Pfam" id="PF00534"/>
    </source>
</evidence>
<gene>
    <name evidence="2" type="ORF">UT67_C0013G0001</name>
</gene>
<dbReference type="CDD" id="cd03801">
    <property type="entry name" value="GT4_PimA-like"/>
    <property type="match status" value="1"/>
</dbReference>
<organism evidence="2 3">
    <name type="scientific">Candidatus Magasanikbacteria bacterium GW2011_GWA2_40_10</name>
    <dbReference type="NCBI Taxonomy" id="1619037"/>
    <lineage>
        <taxon>Bacteria</taxon>
        <taxon>Candidatus Magasanikiibacteriota</taxon>
    </lineage>
</organism>
<dbReference type="EMBL" id="LBXR01000013">
    <property type="protein sequence ID" value="KKR34529.1"/>
    <property type="molecule type" value="Genomic_DNA"/>
</dbReference>
<sequence length="144" mass="15951">IVGDGPERQNLRRIVDEQNLKEHVVFIRQLSYNQMPAIYLAAKCLILGSIPNSTWQEQFGYVLAEAICAGVPIVATYCGAIPEVVGEAGLLVPPAHPIDLSNALLSMDNPVVYNKLKAGCKMEMERFSVEKYAKNISEIYRSLL</sequence>
<accession>A0A0G0Q2D0</accession>
<dbReference type="AlphaFoldDB" id="A0A0G0Q2D0"/>
<dbReference type="STRING" id="1619037.UT67_C0013G0001"/>
<feature type="domain" description="Glycosyl transferase family 1" evidence="1">
    <location>
        <begin position="1"/>
        <end position="106"/>
    </location>
</feature>
<dbReference type="PANTHER" id="PTHR12526">
    <property type="entry name" value="GLYCOSYLTRANSFERASE"/>
    <property type="match status" value="1"/>
</dbReference>
<feature type="non-terminal residue" evidence="2">
    <location>
        <position position="1"/>
    </location>
</feature>
<dbReference type="Gene3D" id="3.40.50.2000">
    <property type="entry name" value="Glycogen Phosphorylase B"/>
    <property type="match status" value="2"/>
</dbReference>
<proteinExistence type="predicted"/>
<dbReference type="Proteomes" id="UP000034855">
    <property type="component" value="Unassembled WGS sequence"/>
</dbReference>
<dbReference type="Pfam" id="PF00534">
    <property type="entry name" value="Glycos_transf_1"/>
    <property type="match status" value="1"/>
</dbReference>
<comment type="caution">
    <text evidence="2">The sequence shown here is derived from an EMBL/GenBank/DDBJ whole genome shotgun (WGS) entry which is preliminary data.</text>
</comment>
<evidence type="ECO:0000313" key="2">
    <source>
        <dbReference type="EMBL" id="KKR34529.1"/>
    </source>
</evidence>
<evidence type="ECO:0000313" key="3">
    <source>
        <dbReference type="Proteomes" id="UP000034855"/>
    </source>
</evidence>
<name>A0A0G0Q2D0_9BACT</name>
<dbReference type="GO" id="GO:0016757">
    <property type="term" value="F:glycosyltransferase activity"/>
    <property type="evidence" value="ECO:0007669"/>
    <property type="project" value="InterPro"/>
</dbReference>